<dbReference type="InterPro" id="IPR019734">
    <property type="entry name" value="TPR_rpt"/>
</dbReference>
<keyword evidence="1" id="KW-0802">TPR repeat</keyword>
<feature type="compositionally biased region" description="Polar residues" evidence="2">
    <location>
        <begin position="27"/>
        <end position="36"/>
    </location>
</feature>
<feature type="compositionally biased region" description="Basic residues" evidence="2">
    <location>
        <begin position="1"/>
        <end position="13"/>
    </location>
</feature>
<reference evidence="3" key="2">
    <citation type="submission" date="2023-05" db="EMBL/GenBank/DDBJ databases">
        <authorList>
            <consortium name="Lawrence Berkeley National Laboratory"/>
            <person name="Steindorff A."/>
            <person name="Hensen N."/>
            <person name="Bonometti L."/>
            <person name="Westerberg I."/>
            <person name="Brannstrom I.O."/>
            <person name="Guillou S."/>
            <person name="Cros-Aarteil S."/>
            <person name="Calhoun S."/>
            <person name="Haridas S."/>
            <person name="Kuo A."/>
            <person name="Mondo S."/>
            <person name="Pangilinan J."/>
            <person name="Riley R."/>
            <person name="Labutti K."/>
            <person name="Andreopoulos B."/>
            <person name="Lipzen A."/>
            <person name="Chen C."/>
            <person name="Yanf M."/>
            <person name="Daum C."/>
            <person name="Ng V."/>
            <person name="Clum A."/>
            <person name="Ohm R."/>
            <person name="Martin F."/>
            <person name="Silar P."/>
            <person name="Natvig D."/>
            <person name="Lalanne C."/>
            <person name="Gautier V."/>
            <person name="Ament-Velasquez S.L."/>
            <person name="Kruys A."/>
            <person name="Hutchinson M.I."/>
            <person name="Powell A.J."/>
            <person name="Barry K."/>
            <person name="Miller A.N."/>
            <person name="Grigoriev I.V."/>
            <person name="Debuchy R."/>
            <person name="Gladieux P."/>
            <person name="Thoren M.H."/>
            <person name="Johannesson H."/>
        </authorList>
    </citation>
    <scope>NUCLEOTIDE SEQUENCE</scope>
    <source>
        <strain evidence="3">CBS 141.50</strain>
    </source>
</reference>
<dbReference type="PROSITE" id="PS50005">
    <property type="entry name" value="TPR"/>
    <property type="match status" value="1"/>
</dbReference>
<dbReference type="SUPFAM" id="SSF48452">
    <property type="entry name" value="TPR-like"/>
    <property type="match status" value="1"/>
</dbReference>
<protein>
    <recommendedName>
        <fullName evidence="5">Assembly chaperone of rpl4</fullName>
    </recommendedName>
</protein>
<dbReference type="Gene3D" id="1.25.40.10">
    <property type="entry name" value="Tetratricopeptide repeat domain"/>
    <property type="match status" value="1"/>
</dbReference>
<keyword evidence="4" id="KW-1185">Reference proteome</keyword>
<proteinExistence type="predicted"/>
<accession>A0AAN6V5C4</accession>
<evidence type="ECO:0008006" key="5">
    <source>
        <dbReference type="Google" id="ProtNLM"/>
    </source>
</evidence>
<dbReference type="Proteomes" id="UP001302676">
    <property type="component" value="Unassembled WGS sequence"/>
</dbReference>
<dbReference type="RefSeq" id="XP_062638012.1">
    <property type="nucleotide sequence ID" value="XM_062780332.1"/>
</dbReference>
<organism evidence="3 4">
    <name type="scientific">Dichotomopilus funicola</name>
    <dbReference type="NCBI Taxonomy" id="1934379"/>
    <lineage>
        <taxon>Eukaryota</taxon>
        <taxon>Fungi</taxon>
        <taxon>Dikarya</taxon>
        <taxon>Ascomycota</taxon>
        <taxon>Pezizomycotina</taxon>
        <taxon>Sordariomycetes</taxon>
        <taxon>Sordariomycetidae</taxon>
        <taxon>Sordariales</taxon>
        <taxon>Chaetomiaceae</taxon>
        <taxon>Dichotomopilus</taxon>
    </lineage>
</organism>
<sequence length="398" mass="44133">MAPTKPKKKSHKDKARDRARAKAASTQNSNVNPRELLTQATTSLEEGDPEAAARIALVAYEHISEGGRQAGAALSLLGQIHVELGDIDSARAFFAAAVKADEDGSLPEDLGGGPEKFLWLAQLSQEGGQDSVSWFERGASALRAQIQVLTSELESRPLTRDVQEALIADKRKRLAEALCSVVEVYMTDLSWEEDAEQRCETLITEAIMLAPESAETWQTVANVRISQSRTEEAQEALKRGLGLWSELAPEDPSVPPFASRVSLVRLLIEVDMEKEALEVTERLIAEDDRSVEVLYLGGYAKYIAGEKLRNSNEQSATVDADSWKALWRSSRKWLTQCLKVFKQEEYEDERLGAHAQDLLESLKGELGEAPVDGEDAWEDTDDEDEWEGLDDDEDTEMQ</sequence>
<dbReference type="Pfam" id="PF13181">
    <property type="entry name" value="TPR_8"/>
    <property type="match status" value="1"/>
</dbReference>
<name>A0AAN6V5C4_9PEZI</name>
<dbReference type="EMBL" id="MU853575">
    <property type="protein sequence ID" value="KAK4144641.1"/>
    <property type="molecule type" value="Genomic_DNA"/>
</dbReference>
<evidence type="ECO:0000313" key="3">
    <source>
        <dbReference type="EMBL" id="KAK4144641.1"/>
    </source>
</evidence>
<dbReference type="GeneID" id="87816945"/>
<feature type="region of interest" description="Disordered" evidence="2">
    <location>
        <begin position="362"/>
        <end position="398"/>
    </location>
</feature>
<evidence type="ECO:0000256" key="1">
    <source>
        <dbReference type="PROSITE-ProRule" id="PRU00339"/>
    </source>
</evidence>
<feature type="repeat" description="TPR" evidence="1">
    <location>
        <begin position="71"/>
        <end position="104"/>
    </location>
</feature>
<feature type="region of interest" description="Disordered" evidence="2">
    <location>
        <begin position="1"/>
        <end position="36"/>
    </location>
</feature>
<dbReference type="CDD" id="cd24142">
    <property type="entry name" value="ACL4-like"/>
    <property type="match status" value="1"/>
</dbReference>
<dbReference type="AlphaFoldDB" id="A0AAN6V5C4"/>
<evidence type="ECO:0000256" key="2">
    <source>
        <dbReference type="SAM" id="MobiDB-lite"/>
    </source>
</evidence>
<reference evidence="3" key="1">
    <citation type="journal article" date="2023" name="Mol. Phylogenet. Evol.">
        <title>Genome-scale phylogeny and comparative genomics of the fungal order Sordariales.</title>
        <authorList>
            <person name="Hensen N."/>
            <person name="Bonometti L."/>
            <person name="Westerberg I."/>
            <person name="Brannstrom I.O."/>
            <person name="Guillou S."/>
            <person name="Cros-Aarteil S."/>
            <person name="Calhoun S."/>
            <person name="Haridas S."/>
            <person name="Kuo A."/>
            <person name="Mondo S."/>
            <person name="Pangilinan J."/>
            <person name="Riley R."/>
            <person name="LaButti K."/>
            <person name="Andreopoulos B."/>
            <person name="Lipzen A."/>
            <person name="Chen C."/>
            <person name="Yan M."/>
            <person name="Daum C."/>
            <person name="Ng V."/>
            <person name="Clum A."/>
            <person name="Steindorff A."/>
            <person name="Ohm R.A."/>
            <person name="Martin F."/>
            <person name="Silar P."/>
            <person name="Natvig D.O."/>
            <person name="Lalanne C."/>
            <person name="Gautier V."/>
            <person name="Ament-Velasquez S.L."/>
            <person name="Kruys A."/>
            <person name="Hutchinson M.I."/>
            <person name="Powell A.J."/>
            <person name="Barry K."/>
            <person name="Miller A.N."/>
            <person name="Grigoriev I.V."/>
            <person name="Debuchy R."/>
            <person name="Gladieux P."/>
            <person name="Hiltunen Thoren M."/>
            <person name="Johannesson H."/>
        </authorList>
    </citation>
    <scope>NUCLEOTIDE SEQUENCE</scope>
    <source>
        <strain evidence="3">CBS 141.50</strain>
    </source>
</reference>
<feature type="compositionally biased region" description="Acidic residues" evidence="2">
    <location>
        <begin position="371"/>
        <end position="398"/>
    </location>
</feature>
<comment type="caution">
    <text evidence="3">The sequence shown here is derived from an EMBL/GenBank/DDBJ whole genome shotgun (WGS) entry which is preliminary data.</text>
</comment>
<dbReference type="InterPro" id="IPR011990">
    <property type="entry name" value="TPR-like_helical_dom_sf"/>
</dbReference>
<evidence type="ECO:0000313" key="4">
    <source>
        <dbReference type="Proteomes" id="UP001302676"/>
    </source>
</evidence>
<gene>
    <name evidence="3" type="ORF">C8A04DRAFT_27577</name>
</gene>